<accession>A0A3N1CY77</accession>
<evidence type="ECO:0000256" key="1">
    <source>
        <dbReference type="ARBA" id="ARBA00023002"/>
    </source>
</evidence>
<gene>
    <name evidence="4" type="ORF">EDD29_3813</name>
</gene>
<proteinExistence type="predicted"/>
<sequence>MRTPEQTKRIEALDGLAESFRARAPQLDRDAVFPEENFRDLHAAGILALTLPVKWGGQGLWGDEGFVEYYEVLEHLASIDAPTAQLLQVHLHAIGMLAHAATEEQARKYLIPIVEAGRRVASVGSESVPGKKGAGASTSELTRNADGTWSLTCEKHFASLGPGADHFIIWLAVPGTEDYDHRSVAVLVDRHAPEVEMIDNWDTLGMRATVSQGIRITGMTIPADAVFGEPGWWETHDPRTFTLGFASNHIGSARGALNFATAWVRDRPNLAGSELIQFQLGEMSADLFAAREALFAAARLWEGDDPAAAEYASVQALTVAKRISLEITQRALDVCGARSMFKSYELERIYRDTRTFTLHYRVDNYTRELGAAMIADGYAVKGNGGITAVAN</sequence>
<protein>
    <submittedName>
        <fullName evidence="4">Alkylation response protein AidB-like acyl-CoA dehydrogenase</fullName>
    </submittedName>
</protein>
<evidence type="ECO:0000259" key="3">
    <source>
        <dbReference type="Pfam" id="PF08028"/>
    </source>
</evidence>
<dbReference type="GO" id="GO:0003995">
    <property type="term" value="F:acyl-CoA dehydrogenase activity"/>
    <property type="evidence" value="ECO:0007669"/>
    <property type="project" value="TreeGrafter"/>
</dbReference>
<evidence type="ECO:0000313" key="4">
    <source>
        <dbReference type="EMBL" id="ROO86250.1"/>
    </source>
</evidence>
<evidence type="ECO:0000313" key="5">
    <source>
        <dbReference type="Proteomes" id="UP000272400"/>
    </source>
</evidence>
<feature type="domain" description="Acyl-CoA dehydrogenase C-terminal" evidence="3">
    <location>
        <begin position="243"/>
        <end position="362"/>
    </location>
</feature>
<dbReference type="OrthoDB" id="2986495at2"/>
<dbReference type="PANTHER" id="PTHR43884">
    <property type="entry name" value="ACYL-COA DEHYDROGENASE"/>
    <property type="match status" value="1"/>
</dbReference>
<keyword evidence="1" id="KW-0560">Oxidoreductase</keyword>
<dbReference type="PIRSF" id="PIRSF016578">
    <property type="entry name" value="HsaA"/>
    <property type="match status" value="1"/>
</dbReference>
<dbReference type="Proteomes" id="UP000272400">
    <property type="component" value="Unassembled WGS sequence"/>
</dbReference>
<dbReference type="AlphaFoldDB" id="A0A3N1CY77"/>
<dbReference type="InterPro" id="IPR036250">
    <property type="entry name" value="AcylCo_DH-like_C"/>
</dbReference>
<dbReference type="SUPFAM" id="SSF47203">
    <property type="entry name" value="Acyl-CoA dehydrogenase C-terminal domain-like"/>
    <property type="match status" value="1"/>
</dbReference>
<reference evidence="4 5" key="1">
    <citation type="submission" date="2018-11" db="EMBL/GenBank/DDBJ databases">
        <title>Sequencing the genomes of 1000 actinobacteria strains.</title>
        <authorList>
            <person name="Klenk H.-P."/>
        </authorList>
    </citation>
    <scope>NUCLEOTIDE SEQUENCE [LARGE SCALE GENOMIC DNA]</scope>
    <source>
        <strain evidence="4 5">DSM 44254</strain>
    </source>
</reference>
<comment type="caution">
    <text evidence="4">The sequence shown here is derived from an EMBL/GenBank/DDBJ whole genome shotgun (WGS) entry which is preliminary data.</text>
</comment>
<keyword evidence="5" id="KW-1185">Reference proteome</keyword>
<dbReference type="InterPro" id="IPR037069">
    <property type="entry name" value="AcylCoA_DH/ox_N_sf"/>
</dbReference>
<dbReference type="GO" id="GO:0050660">
    <property type="term" value="F:flavin adenine dinucleotide binding"/>
    <property type="evidence" value="ECO:0007669"/>
    <property type="project" value="InterPro"/>
</dbReference>
<dbReference type="InterPro" id="IPR009100">
    <property type="entry name" value="AcylCoA_DH/oxidase_NM_dom_sf"/>
</dbReference>
<feature type="domain" description="Acyl-CoA dehydrogenase/oxidase N-terminal" evidence="2">
    <location>
        <begin position="16"/>
        <end position="114"/>
    </location>
</feature>
<dbReference type="CDD" id="cd00567">
    <property type="entry name" value="ACAD"/>
    <property type="match status" value="1"/>
</dbReference>
<dbReference type="SUPFAM" id="SSF56645">
    <property type="entry name" value="Acyl-CoA dehydrogenase NM domain-like"/>
    <property type="match status" value="1"/>
</dbReference>
<dbReference type="PANTHER" id="PTHR43884:SF25">
    <property type="entry name" value="ACYL-COA DEHYDROGENASE YDBM-RELATED"/>
    <property type="match status" value="1"/>
</dbReference>
<dbReference type="Pfam" id="PF08028">
    <property type="entry name" value="Acyl-CoA_dh_2"/>
    <property type="match status" value="1"/>
</dbReference>
<name>A0A3N1CY77_9ACTN</name>
<organism evidence="4 5">
    <name type="scientific">Actinocorallia herbida</name>
    <dbReference type="NCBI Taxonomy" id="58109"/>
    <lineage>
        <taxon>Bacteria</taxon>
        <taxon>Bacillati</taxon>
        <taxon>Actinomycetota</taxon>
        <taxon>Actinomycetes</taxon>
        <taxon>Streptosporangiales</taxon>
        <taxon>Thermomonosporaceae</taxon>
        <taxon>Actinocorallia</taxon>
    </lineage>
</organism>
<dbReference type="Gene3D" id="2.40.110.10">
    <property type="entry name" value="Butyryl-CoA Dehydrogenase, subunit A, domain 2"/>
    <property type="match status" value="1"/>
</dbReference>
<dbReference type="InterPro" id="IPR013786">
    <property type="entry name" value="AcylCoA_DH/ox_N"/>
</dbReference>
<dbReference type="RefSeq" id="WP_123665667.1">
    <property type="nucleotide sequence ID" value="NZ_RJKE01000001.1"/>
</dbReference>
<dbReference type="Pfam" id="PF02771">
    <property type="entry name" value="Acyl-CoA_dh_N"/>
    <property type="match status" value="1"/>
</dbReference>
<dbReference type="Gene3D" id="1.20.140.10">
    <property type="entry name" value="Butyryl-CoA Dehydrogenase, subunit A, domain 3"/>
    <property type="match status" value="1"/>
</dbReference>
<evidence type="ECO:0000259" key="2">
    <source>
        <dbReference type="Pfam" id="PF02771"/>
    </source>
</evidence>
<dbReference type="Gene3D" id="1.10.540.10">
    <property type="entry name" value="Acyl-CoA dehydrogenase/oxidase, N-terminal domain"/>
    <property type="match status" value="1"/>
</dbReference>
<dbReference type="InterPro" id="IPR046373">
    <property type="entry name" value="Acyl-CoA_Oxase/DH_mid-dom_sf"/>
</dbReference>
<dbReference type="InterPro" id="IPR013107">
    <property type="entry name" value="Acyl-CoA_DH_C"/>
</dbReference>
<dbReference type="EMBL" id="RJKE01000001">
    <property type="protein sequence ID" value="ROO86250.1"/>
    <property type="molecule type" value="Genomic_DNA"/>
</dbReference>